<gene>
    <name evidence="3" type="ORF">DR999_PMT01460</name>
</gene>
<keyword evidence="2" id="KW-0472">Membrane</keyword>
<reference evidence="3 4" key="2">
    <citation type="submission" date="2019-04" db="EMBL/GenBank/DDBJ databases">
        <title>The genome sequence of big-headed turtle.</title>
        <authorList>
            <person name="Gong S."/>
        </authorList>
    </citation>
    <scope>NUCLEOTIDE SEQUENCE [LARGE SCALE GENOMIC DNA]</scope>
    <source>
        <strain evidence="3">DO16091913</strain>
        <tissue evidence="3">Muscle</tissue>
    </source>
</reference>
<feature type="region of interest" description="Disordered" evidence="1">
    <location>
        <begin position="151"/>
        <end position="201"/>
    </location>
</feature>
<reference evidence="3 4" key="1">
    <citation type="submission" date="2019-04" db="EMBL/GenBank/DDBJ databases">
        <title>Draft genome of the big-headed turtle Platysternon megacephalum.</title>
        <authorList>
            <person name="Gong S."/>
        </authorList>
    </citation>
    <scope>NUCLEOTIDE SEQUENCE [LARGE SCALE GENOMIC DNA]</scope>
    <source>
        <strain evidence="3">DO16091913</strain>
        <tissue evidence="3">Muscle</tissue>
    </source>
</reference>
<accession>A0A4D9EWV6</accession>
<name>A0A4D9EWV6_9SAUR</name>
<dbReference type="AlphaFoldDB" id="A0A4D9EWV6"/>
<proteinExistence type="predicted"/>
<feature type="transmembrane region" description="Helical" evidence="2">
    <location>
        <begin position="23"/>
        <end position="41"/>
    </location>
</feature>
<dbReference type="Proteomes" id="UP000297703">
    <property type="component" value="Unassembled WGS sequence"/>
</dbReference>
<keyword evidence="2" id="KW-0812">Transmembrane</keyword>
<evidence type="ECO:0000256" key="1">
    <source>
        <dbReference type="SAM" id="MobiDB-lite"/>
    </source>
</evidence>
<evidence type="ECO:0000313" key="3">
    <source>
        <dbReference type="EMBL" id="TFK15167.1"/>
    </source>
</evidence>
<organism evidence="3 4">
    <name type="scientific">Platysternon megacephalum</name>
    <name type="common">big-headed turtle</name>
    <dbReference type="NCBI Taxonomy" id="55544"/>
    <lineage>
        <taxon>Eukaryota</taxon>
        <taxon>Metazoa</taxon>
        <taxon>Chordata</taxon>
        <taxon>Craniata</taxon>
        <taxon>Vertebrata</taxon>
        <taxon>Euteleostomi</taxon>
        <taxon>Archelosauria</taxon>
        <taxon>Testudinata</taxon>
        <taxon>Testudines</taxon>
        <taxon>Cryptodira</taxon>
        <taxon>Durocryptodira</taxon>
        <taxon>Testudinoidea</taxon>
        <taxon>Platysternidae</taxon>
        <taxon>Platysternon</taxon>
    </lineage>
</organism>
<comment type="caution">
    <text evidence="3">The sequence shown here is derived from an EMBL/GenBank/DDBJ whole genome shotgun (WGS) entry which is preliminary data.</text>
</comment>
<evidence type="ECO:0000256" key="2">
    <source>
        <dbReference type="SAM" id="Phobius"/>
    </source>
</evidence>
<keyword evidence="4" id="KW-1185">Reference proteome</keyword>
<dbReference type="EMBL" id="QXTE01000006">
    <property type="protein sequence ID" value="TFK15167.1"/>
    <property type="molecule type" value="Genomic_DNA"/>
</dbReference>
<keyword evidence="2" id="KW-1133">Transmembrane helix</keyword>
<feature type="compositionally biased region" description="Polar residues" evidence="1">
    <location>
        <begin position="182"/>
        <end position="201"/>
    </location>
</feature>
<evidence type="ECO:0000313" key="4">
    <source>
        <dbReference type="Proteomes" id="UP000297703"/>
    </source>
</evidence>
<protein>
    <submittedName>
        <fullName evidence="3">Replication factor C subunit 1</fullName>
    </submittedName>
</protein>
<sequence>MKHGTTDGIHKHAQIFGKIRSSYYYKICILLYISFFLLLISPPCSPLPQPCRESILWFSVSHPFSKVPSLIILRHTSCNFHIRKFPKVREGKWLIPFIQCLTSPFFPHFPPPPCVNRKFKKEKLSESSSWEWRNPGTLYCSNTKTTIIVSPLQRTSKKRDTSSNKQTGKKHRSQALKVGLEIQQSTKRSRDSTYCVTKPVS</sequence>